<proteinExistence type="predicted"/>
<organism evidence="2 3">
    <name type="scientific">Hoylesella timonensis S9-PR14</name>
    <dbReference type="NCBI Taxonomy" id="1401062"/>
    <lineage>
        <taxon>Bacteria</taxon>
        <taxon>Pseudomonadati</taxon>
        <taxon>Bacteroidota</taxon>
        <taxon>Bacteroidia</taxon>
        <taxon>Bacteroidales</taxon>
        <taxon>Prevotellaceae</taxon>
        <taxon>Hoylesella</taxon>
    </lineage>
</organism>
<reference evidence="2 3" key="1">
    <citation type="submission" date="2014-07" db="EMBL/GenBank/DDBJ databases">
        <authorList>
            <person name="McCorrison J."/>
            <person name="Sanka R."/>
            <person name="Torralba M."/>
            <person name="Gillis M."/>
            <person name="Haft D.H."/>
            <person name="Methe B."/>
            <person name="Sutton G."/>
            <person name="Nelson K.E."/>
        </authorList>
    </citation>
    <scope>NUCLEOTIDE SEQUENCE [LARGE SCALE GENOMIC DNA]</scope>
    <source>
        <strain evidence="2 3">S9-PR14</strain>
    </source>
</reference>
<dbReference type="OrthoDB" id="1100862at2"/>
<keyword evidence="1" id="KW-0732">Signal</keyword>
<evidence type="ECO:0000256" key="1">
    <source>
        <dbReference type="SAM" id="SignalP"/>
    </source>
</evidence>
<feature type="signal peptide" evidence="1">
    <location>
        <begin position="1"/>
        <end position="27"/>
    </location>
</feature>
<protein>
    <recommendedName>
        <fullName evidence="4">Aspartyl protease</fullName>
    </recommendedName>
</protein>
<dbReference type="AlphaFoldDB" id="A0A098YU81"/>
<sequence length="457" mass="52104">MKIYKSMKNFRLLILVMSTVCALSTYSQDYKSKFGLYGNLLSSGRYLEMSKVYTDKDSINPFLKLNNKIVAAIANNQNRYAISLINDNLRYNWQAYGFDALYLADVYFTLCKAEGLYDQEEALLEWLKQDYYPSQMIYYNDKKYTAATEKLISDEENSLKAKVLISPVHAIRKDESQAVKFSVNPIIRTKIKLNGETLDAIWTTELRYPLQITPQVADQLGIVCGKDSVAGCPVVYLDSINIGNLQFTHVPALVSVMVDPTAYIKEHKLSRKYAKELKAFYTRINVPQIGLPIIRLLEKIAIDWKHQIINFPTDTLPKADFEESMYFAYPDFPALYLPVSINNEFAVGQINLGNSDYIVVRDNFYKKCNFPSIKGKNITVLKNNRLFSVPLITLKSPSVLFGGHTVDSKKKLSVRSVNDRSSDVEIGLSFFKSLGQTVVFDFKQMKVQVWKKGIPSK</sequence>
<feature type="chain" id="PRO_5001942813" description="Aspartyl protease" evidence="1">
    <location>
        <begin position="28"/>
        <end position="457"/>
    </location>
</feature>
<gene>
    <name evidence="2" type="ORF">HMPREF9304_01710</name>
</gene>
<dbReference type="Proteomes" id="UP000029723">
    <property type="component" value="Unassembled WGS sequence"/>
</dbReference>
<name>A0A098YU81_9BACT</name>
<dbReference type="RefSeq" id="WP_036926083.1">
    <property type="nucleotide sequence ID" value="NZ_JRPQ01000040.1"/>
</dbReference>
<dbReference type="EMBL" id="JRPQ01000040">
    <property type="protein sequence ID" value="KGI22917.1"/>
    <property type="molecule type" value="Genomic_DNA"/>
</dbReference>
<evidence type="ECO:0000313" key="2">
    <source>
        <dbReference type="EMBL" id="KGI22917.1"/>
    </source>
</evidence>
<evidence type="ECO:0000313" key="3">
    <source>
        <dbReference type="Proteomes" id="UP000029723"/>
    </source>
</evidence>
<comment type="caution">
    <text evidence="2">The sequence shown here is derived from an EMBL/GenBank/DDBJ whole genome shotgun (WGS) entry which is preliminary data.</text>
</comment>
<evidence type="ECO:0008006" key="4">
    <source>
        <dbReference type="Google" id="ProtNLM"/>
    </source>
</evidence>
<accession>A0A098YU81</accession>